<comment type="pathway">
    <text evidence="1">Cofactor biosynthesis; riboflavin biosynthesis.</text>
</comment>
<name>A0A9D2UJM4_9BACT</name>
<dbReference type="Pfam" id="PF01872">
    <property type="entry name" value="RibD_C"/>
    <property type="match status" value="1"/>
</dbReference>
<reference evidence="5" key="1">
    <citation type="journal article" date="2021" name="PeerJ">
        <title>Extensive microbial diversity within the chicken gut microbiome revealed by metagenomics and culture.</title>
        <authorList>
            <person name="Gilroy R."/>
            <person name="Ravi A."/>
            <person name="Getino M."/>
            <person name="Pursley I."/>
            <person name="Horton D.L."/>
            <person name="Alikhan N.F."/>
            <person name="Baker D."/>
            <person name="Gharbi K."/>
            <person name="Hall N."/>
            <person name="Watson M."/>
            <person name="Adriaenssens E.M."/>
            <person name="Foster-Nyarko E."/>
            <person name="Jarju S."/>
            <person name="Secka A."/>
            <person name="Antonio M."/>
            <person name="Oren A."/>
            <person name="Chaudhuri R.R."/>
            <person name="La Ragione R."/>
            <person name="Hildebrand F."/>
            <person name="Pallen M.J."/>
        </authorList>
    </citation>
    <scope>NUCLEOTIDE SEQUENCE</scope>
    <source>
        <strain evidence="5">MalCec1-1739</strain>
    </source>
</reference>
<proteinExistence type="predicted"/>
<evidence type="ECO:0000256" key="3">
    <source>
        <dbReference type="ARBA" id="ARBA00023002"/>
    </source>
</evidence>
<dbReference type="EMBL" id="DWUP01000182">
    <property type="protein sequence ID" value="HJD53594.1"/>
    <property type="molecule type" value="Genomic_DNA"/>
</dbReference>
<reference evidence="5" key="2">
    <citation type="submission" date="2021-04" db="EMBL/GenBank/DDBJ databases">
        <authorList>
            <person name="Gilroy R."/>
        </authorList>
    </citation>
    <scope>NUCLEOTIDE SEQUENCE</scope>
    <source>
        <strain evidence="5">MalCec1-1739</strain>
    </source>
</reference>
<dbReference type="PANTHER" id="PTHR38011:SF7">
    <property type="entry name" value="2,5-DIAMINO-6-RIBOSYLAMINO-4(3H)-PYRIMIDINONE 5'-PHOSPHATE REDUCTASE"/>
    <property type="match status" value="1"/>
</dbReference>
<dbReference type="Proteomes" id="UP000787625">
    <property type="component" value="Unassembled WGS sequence"/>
</dbReference>
<evidence type="ECO:0000313" key="6">
    <source>
        <dbReference type="Proteomes" id="UP000787625"/>
    </source>
</evidence>
<evidence type="ECO:0000259" key="4">
    <source>
        <dbReference type="Pfam" id="PF01872"/>
    </source>
</evidence>
<evidence type="ECO:0000256" key="1">
    <source>
        <dbReference type="ARBA" id="ARBA00005104"/>
    </source>
</evidence>
<dbReference type="GO" id="GO:0008703">
    <property type="term" value="F:5-amino-6-(5-phosphoribosylamino)uracil reductase activity"/>
    <property type="evidence" value="ECO:0007669"/>
    <property type="project" value="InterPro"/>
</dbReference>
<protein>
    <submittedName>
        <fullName evidence="5">Dihydrofolate reductase family protein</fullName>
    </submittedName>
</protein>
<gene>
    <name evidence="5" type="ORF">IAA93_07725</name>
</gene>
<dbReference type="PANTHER" id="PTHR38011">
    <property type="entry name" value="DIHYDROFOLATE REDUCTASE FAMILY PROTEIN (AFU_ORTHOLOGUE AFUA_8G06820)"/>
    <property type="match status" value="1"/>
</dbReference>
<dbReference type="InterPro" id="IPR050765">
    <property type="entry name" value="Riboflavin_Biosynth_HTPR"/>
</dbReference>
<dbReference type="SUPFAM" id="SSF53597">
    <property type="entry name" value="Dihydrofolate reductase-like"/>
    <property type="match status" value="1"/>
</dbReference>
<keyword evidence="2" id="KW-0521">NADP</keyword>
<evidence type="ECO:0000256" key="2">
    <source>
        <dbReference type="ARBA" id="ARBA00022857"/>
    </source>
</evidence>
<keyword evidence="3" id="KW-0560">Oxidoreductase</keyword>
<accession>A0A9D2UJM4</accession>
<dbReference type="Gene3D" id="3.40.430.10">
    <property type="entry name" value="Dihydrofolate Reductase, subunit A"/>
    <property type="match status" value="1"/>
</dbReference>
<dbReference type="InterPro" id="IPR002734">
    <property type="entry name" value="RibDG_C"/>
</dbReference>
<comment type="caution">
    <text evidence="5">The sequence shown here is derived from an EMBL/GenBank/DDBJ whole genome shotgun (WGS) entry which is preliminary data.</text>
</comment>
<dbReference type="GO" id="GO:0009231">
    <property type="term" value="P:riboflavin biosynthetic process"/>
    <property type="evidence" value="ECO:0007669"/>
    <property type="project" value="InterPro"/>
</dbReference>
<dbReference type="AlphaFoldDB" id="A0A9D2UJM4"/>
<sequence length="198" mass="21040">ADGLIDSRRYPDTAGRAAAISGRMTQMLVHKLRSECSAVMVGTHTALMDDPSLTVRHWTGDNPVRVVIDRHGTLPRGLHLFDGTARTIVYTTDATAAYPGDTEVVALPLPDDGSPAPILADLASRQIQTLLVEGGAATLRSFIDSGLWDEARVETNLGLRLGQGTPAPVLPAGCATLTGHIDICEATITTYANTHHDH</sequence>
<evidence type="ECO:0000313" key="5">
    <source>
        <dbReference type="EMBL" id="HJD53594.1"/>
    </source>
</evidence>
<dbReference type="InterPro" id="IPR024072">
    <property type="entry name" value="DHFR-like_dom_sf"/>
</dbReference>
<feature type="non-terminal residue" evidence="5">
    <location>
        <position position="1"/>
    </location>
</feature>
<organism evidence="5 6">
    <name type="scientific">Candidatus Avibacteroides avistercoris</name>
    <dbReference type="NCBI Taxonomy" id="2840690"/>
    <lineage>
        <taxon>Bacteria</taxon>
        <taxon>Pseudomonadati</taxon>
        <taxon>Bacteroidota</taxon>
        <taxon>Bacteroidia</taxon>
        <taxon>Bacteroidales</taxon>
        <taxon>Bacteroidaceae</taxon>
        <taxon>Bacteroidaceae incertae sedis</taxon>
        <taxon>Candidatus Avibacteroides</taxon>
    </lineage>
</organism>
<feature type="domain" description="Bacterial bifunctional deaminase-reductase C-terminal" evidence="4">
    <location>
        <begin position="15"/>
        <end position="153"/>
    </location>
</feature>